<dbReference type="PANTHER" id="PTHR11817">
    <property type="entry name" value="PYRUVATE KINASE"/>
    <property type="match status" value="1"/>
</dbReference>
<keyword evidence="6" id="KW-0547">Nucleotide-binding</keyword>
<comment type="caution">
    <text evidence="14">The sequence shown here is derived from an EMBL/GenBank/DDBJ whole genome shotgun (WGS) entry which is preliminary data.</text>
</comment>
<evidence type="ECO:0000256" key="6">
    <source>
        <dbReference type="ARBA" id="ARBA00022741"/>
    </source>
</evidence>
<dbReference type="UniPathway" id="UPA00109">
    <property type="reaction ID" value="UER00188"/>
</dbReference>
<dbReference type="GO" id="GO:0004743">
    <property type="term" value="F:pyruvate kinase activity"/>
    <property type="evidence" value="ECO:0007669"/>
    <property type="project" value="UniProtKB-EC"/>
</dbReference>
<evidence type="ECO:0000256" key="4">
    <source>
        <dbReference type="ARBA" id="ARBA00022679"/>
    </source>
</evidence>
<dbReference type="Gene3D" id="3.20.20.60">
    <property type="entry name" value="Phosphoenolpyruvate-binding domains"/>
    <property type="match status" value="1"/>
</dbReference>
<evidence type="ECO:0000256" key="1">
    <source>
        <dbReference type="ARBA" id="ARBA00004997"/>
    </source>
</evidence>
<dbReference type="AlphaFoldDB" id="X1KVH6"/>
<proteinExistence type="inferred from homology"/>
<evidence type="ECO:0000256" key="8">
    <source>
        <dbReference type="ARBA" id="ARBA00022840"/>
    </source>
</evidence>
<dbReference type="EMBL" id="BARV01001276">
    <property type="protein sequence ID" value="GAH94174.1"/>
    <property type="molecule type" value="Genomic_DNA"/>
</dbReference>
<evidence type="ECO:0000313" key="14">
    <source>
        <dbReference type="EMBL" id="GAH94174.1"/>
    </source>
</evidence>
<evidence type="ECO:0000259" key="13">
    <source>
        <dbReference type="Pfam" id="PF02887"/>
    </source>
</evidence>
<dbReference type="PRINTS" id="PR01050">
    <property type="entry name" value="PYRUVTKNASE"/>
</dbReference>
<accession>X1KVH6</accession>
<dbReference type="InterPro" id="IPR040442">
    <property type="entry name" value="Pyrv_kinase-like_dom_sf"/>
</dbReference>
<dbReference type="GO" id="GO:0000287">
    <property type="term" value="F:magnesium ion binding"/>
    <property type="evidence" value="ECO:0007669"/>
    <property type="project" value="InterPro"/>
</dbReference>
<organism evidence="14">
    <name type="scientific">marine sediment metagenome</name>
    <dbReference type="NCBI Taxonomy" id="412755"/>
    <lineage>
        <taxon>unclassified sequences</taxon>
        <taxon>metagenomes</taxon>
        <taxon>ecological metagenomes</taxon>
    </lineage>
</organism>
<gene>
    <name evidence="14" type="ORF">S06H3_03797</name>
</gene>
<sequence>MPQNTYPGIETQLIPHFLGVDIPLEKVPLVQKEIIRKCNQAGKPVITATQMLESMVNAPRPTRAEVTDVANAIFDGTDAIMLSAETSIGKYPVHAVKMMAKIAREAEKKLSCEQILAERSRWLEQKTDELISYNACHTAQSLGAVALVAFTQSGSTAGRVSKYRPRMPILAITPDAVVVGRLMLWWGVYPFQIARPSSVDDLFNTAAKLAKELGLAKAGDLIVITGGIPIGVAGSTNLLKVRKVQ</sequence>
<dbReference type="InterPro" id="IPR015793">
    <property type="entry name" value="Pyrv_Knase_brl"/>
</dbReference>
<keyword evidence="8" id="KW-0067">ATP-binding</keyword>
<dbReference type="InterPro" id="IPR015813">
    <property type="entry name" value="Pyrv/PenolPyrv_kinase-like_dom"/>
</dbReference>
<dbReference type="EC" id="2.7.1.40" evidence="3"/>
<comment type="similarity">
    <text evidence="2">Belongs to the pyruvate kinase family.</text>
</comment>
<dbReference type="GO" id="GO:0030955">
    <property type="term" value="F:potassium ion binding"/>
    <property type="evidence" value="ECO:0007669"/>
    <property type="project" value="InterPro"/>
</dbReference>
<evidence type="ECO:0000256" key="5">
    <source>
        <dbReference type="ARBA" id="ARBA00022723"/>
    </source>
</evidence>
<keyword evidence="5" id="KW-0479">Metal-binding</keyword>
<keyword evidence="9" id="KW-0460">Magnesium</keyword>
<dbReference type="GO" id="GO:0016301">
    <property type="term" value="F:kinase activity"/>
    <property type="evidence" value="ECO:0007669"/>
    <property type="project" value="UniProtKB-KW"/>
</dbReference>
<evidence type="ECO:0000256" key="3">
    <source>
        <dbReference type="ARBA" id="ARBA00012142"/>
    </source>
</evidence>
<dbReference type="InterPro" id="IPR036918">
    <property type="entry name" value="Pyrv_Knase_C_sf"/>
</dbReference>
<dbReference type="SUPFAM" id="SSF52935">
    <property type="entry name" value="PK C-terminal domain-like"/>
    <property type="match status" value="1"/>
</dbReference>
<feature type="domain" description="Pyruvate kinase C-terminal" evidence="13">
    <location>
        <begin position="130"/>
        <end position="241"/>
    </location>
</feature>
<dbReference type="InterPro" id="IPR001697">
    <property type="entry name" value="Pyr_Knase"/>
</dbReference>
<evidence type="ECO:0000256" key="2">
    <source>
        <dbReference type="ARBA" id="ARBA00008663"/>
    </source>
</evidence>
<evidence type="ECO:0000256" key="10">
    <source>
        <dbReference type="ARBA" id="ARBA00023152"/>
    </source>
</evidence>
<evidence type="ECO:0000256" key="9">
    <source>
        <dbReference type="ARBA" id="ARBA00022842"/>
    </source>
</evidence>
<name>X1KVH6_9ZZZZ</name>
<dbReference type="Pfam" id="PF02887">
    <property type="entry name" value="PK_C"/>
    <property type="match status" value="1"/>
</dbReference>
<evidence type="ECO:0000256" key="11">
    <source>
        <dbReference type="ARBA" id="ARBA00023317"/>
    </source>
</evidence>
<comment type="pathway">
    <text evidence="1">Carbohydrate degradation; glycolysis; pyruvate from D-glyceraldehyde 3-phosphate: step 5/5.</text>
</comment>
<evidence type="ECO:0000259" key="12">
    <source>
        <dbReference type="Pfam" id="PF00224"/>
    </source>
</evidence>
<keyword evidence="10" id="KW-0324">Glycolysis</keyword>
<dbReference type="Gene3D" id="3.40.1380.20">
    <property type="entry name" value="Pyruvate kinase, C-terminal domain"/>
    <property type="match status" value="1"/>
</dbReference>
<dbReference type="GO" id="GO:0005524">
    <property type="term" value="F:ATP binding"/>
    <property type="evidence" value="ECO:0007669"/>
    <property type="project" value="UniProtKB-KW"/>
</dbReference>
<dbReference type="SUPFAM" id="SSF51621">
    <property type="entry name" value="Phosphoenolpyruvate/pyruvate domain"/>
    <property type="match status" value="1"/>
</dbReference>
<feature type="domain" description="Pyruvate kinase barrel" evidence="12">
    <location>
        <begin position="18"/>
        <end position="96"/>
    </location>
</feature>
<reference evidence="14" key="1">
    <citation type="journal article" date="2014" name="Front. Microbiol.">
        <title>High frequency of phylogenetically diverse reductive dehalogenase-homologous genes in deep subseafloor sedimentary metagenomes.</title>
        <authorList>
            <person name="Kawai M."/>
            <person name="Futagami T."/>
            <person name="Toyoda A."/>
            <person name="Takaki Y."/>
            <person name="Nishi S."/>
            <person name="Hori S."/>
            <person name="Arai W."/>
            <person name="Tsubouchi T."/>
            <person name="Morono Y."/>
            <person name="Uchiyama I."/>
            <person name="Ito T."/>
            <person name="Fujiyama A."/>
            <person name="Inagaki F."/>
            <person name="Takami H."/>
        </authorList>
    </citation>
    <scope>NUCLEOTIDE SEQUENCE</scope>
    <source>
        <strain evidence="14">Expedition CK06-06</strain>
    </source>
</reference>
<dbReference type="InterPro" id="IPR015795">
    <property type="entry name" value="Pyrv_Knase_C"/>
</dbReference>
<protein>
    <recommendedName>
        <fullName evidence="3">pyruvate kinase</fullName>
        <ecNumber evidence="3">2.7.1.40</ecNumber>
    </recommendedName>
</protein>
<keyword evidence="11" id="KW-0670">Pyruvate</keyword>
<keyword evidence="4" id="KW-0808">Transferase</keyword>
<evidence type="ECO:0000256" key="7">
    <source>
        <dbReference type="ARBA" id="ARBA00022777"/>
    </source>
</evidence>
<keyword evidence="7" id="KW-0418">Kinase</keyword>
<dbReference type="Pfam" id="PF00224">
    <property type="entry name" value="PK"/>
    <property type="match status" value="1"/>
</dbReference>